<dbReference type="Proteomes" id="UP000727407">
    <property type="component" value="Unassembled WGS sequence"/>
</dbReference>
<evidence type="ECO:0000313" key="2">
    <source>
        <dbReference type="EMBL" id="KAF5906084.1"/>
    </source>
</evidence>
<evidence type="ECO:0000256" key="1">
    <source>
        <dbReference type="SAM" id="MobiDB-lite"/>
    </source>
</evidence>
<accession>A0A8J4UMV8</accession>
<comment type="caution">
    <text evidence="2">The sequence shown here is derived from an EMBL/GenBank/DDBJ whole genome shotgun (WGS) entry which is preliminary data.</text>
</comment>
<gene>
    <name evidence="2" type="ORF">DAT39_004291</name>
</gene>
<name>A0A8J4UMV8_CLAMG</name>
<protein>
    <submittedName>
        <fullName evidence="2">Beta-galactosidase 2</fullName>
    </submittedName>
</protein>
<organism evidence="2 3">
    <name type="scientific">Clarias magur</name>
    <name type="common">Asian catfish</name>
    <name type="synonym">Macropteronotus magur</name>
    <dbReference type="NCBI Taxonomy" id="1594786"/>
    <lineage>
        <taxon>Eukaryota</taxon>
        <taxon>Metazoa</taxon>
        <taxon>Chordata</taxon>
        <taxon>Craniata</taxon>
        <taxon>Vertebrata</taxon>
        <taxon>Euteleostomi</taxon>
        <taxon>Actinopterygii</taxon>
        <taxon>Neopterygii</taxon>
        <taxon>Teleostei</taxon>
        <taxon>Ostariophysi</taxon>
        <taxon>Siluriformes</taxon>
        <taxon>Clariidae</taxon>
        <taxon>Clarias</taxon>
    </lineage>
</organism>
<dbReference type="AlphaFoldDB" id="A0A8J4UMV8"/>
<sequence>MSKVLLGPISPTDNTTSGQSNGLMGNVSKRNFLLDADSEAAKVHMQAENGNRILLS</sequence>
<reference evidence="2" key="1">
    <citation type="submission" date="2020-07" db="EMBL/GenBank/DDBJ databases">
        <title>Clarias magur genome sequencing, assembly and annotation.</title>
        <authorList>
            <person name="Kushwaha B."/>
            <person name="Kumar R."/>
            <person name="Das P."/>
            <person name="Joshi C.G."/>
            <person name="Kumar D."/>
            <person name="Nagpure N.S."/>
            <person name="Pandey M."/>
            <person name="Agarwal S."/>
            <person name="Srivastava S."/>
            <person name="Singh M."/>
            <person name="Sahoo L."/>
            <person name="Jayasankar P."/>
            <person name="Meher P.K."/>
            <person name="Koringa P.G."/>
            <person name="Iquebal M.A."/>
            <person name="Das S.P."/>
            <person name="Bit A."/>
            <person name="Patnaik S."/>
            <person name="Patel N."/>
            <person name="Shah T.M."/>
            <person name="Hinsu A."/>
            <person name="Jena J.K."/>
        </authorList>
    </citation>
    <scope>NUCLEOTIDE SEQUENCE</scope>
    <source>
        <strain evidence="2">CIFAMagur01</strain>
        <tissue evidence="2">Testis</tissue>
    </source>
</reference>
<feature type="region of interest" description="Disordered" evidence="1">
    <location>
        <begin position="1"/>
        <end position="23"/>
    </location>
</feature>
<dbReference type="EMBL" id="QNUK01000038">
    <property type="protein sequence ID" value="KAF5906084.1"/>
    <property type="molecule type" value="Genomic_DNA"/>
</dbReference>
<evidence type="ECO:0000313" key="3">
    <source>
        <dbReference type="Proteomes" id="UP000727407"/>
    </source>
</evidence>
<proteinExistence type="predicted"/>
<feature type="non-terminal residue" evidence="2">
    <location>
        <position position="1"/>
    </location>
</feature>
<keyword evidence="3" id="KW-1185">Reference proteome</keyword>
<feature type="compositionally biased region" description="Polar residues" evidence="1">
    <location>
        <begin position="11"/>
        <end position="23"/>
    </location>
</feature>